<feature type="non-terminal residue" evidence="1">
    <location>
        <position position="1"/>
    </location>
</feature>
<reference evidence="2" key="1">
    <citation type="journal article" date="2019" name="Int. J. Syst. Evol. Microbiol.">
        <title>The Global Catalogue of Microorganisms (GCM) 10K type strain sequencing project: providing services to taxonomists for standard genome sequencing and annotation.</title>
        <authorList>
            <consortium name="The Broad Institute Genomics Platform"/>
            <consortium name="The Broad Institute Genome Sequencing Center for Infectious Disease"/>
            <person name="Wu L."/>
            <person name="Ma J."/>
        </authorList>
    </citation>
    <scope>NUCLEOTIDE SEQUENCE [LARGE SCALE GENOMIC DNA]</scope>
    <source>
        <strain evidence="2">JCM 4855</strain>
    </source>
</reference>
<comment type="caution">
    <text evidence="1">The sequence shown here is derived from an EMBL/GenBank/DDBJ whole genome shotgun (WGS) entry which is preliminary data.</text>
</comment>
<accession>A0ABW2EFM9</accession>
<dbReference type="EMBL" id="JBHSYM010000125">
    <property type="protein sequence ID" value="MFC7018079.1"/>
    <property type="molecule type" value="Genomic_DNA"/>
</dbReference>
<evidence type="ECO:0000313" key="2">
    <source>
        <dbReference type="Proteomes" id="UP001596409"/>
    </source>
</evidence>
<protein>
    <submittedName>
        <fullName evidence="1">Uncharacterized protein</fullName>
    </submittedName>
</protein>
<evidence type="ECO:0000313" key="1">
    <source>
        <dbReference type="EMBL" id="MFC7018079.1"/>
    </source>
</evidence>
<organism evidence="1 2">
    <name type="scientific">Streptomyces viridiviolaceus</name>
    <dbReference type="NCBI Taxonomy" id="68282"/>
    <lineage>
        <taxon>Bacteria</taxon>
        <taxon>Bacillati</taxon>
        <taxon>Actinomycetota</taxon>
        <taxon>Actinomycetes</taxon>
        <taxon>Kitasatosporales</taxon>
        <taxon>Streptomycetaceae</taxon>
        <taxon>Streptomyces</taxon>
    </lineage>
</organism>
<proteinExistence type="predicted"/>
<sequence length="62" mass="6490">RGRLTGIVLTAGDLVDAGQVAEQISLDTAREARLVAETAVDRVRDKFGPGVIGPAAVFRRAS</sequence>
<dbReference type="Proteomes" id="UP001596409">
    <property type="component" value="Unassembled WGS sequence"/>
</dbReference>
<name>A0ABW2EFM9_9ACTN</name>
<keyword evidence="2" id="KW-1185">Reference proteome</keyword>
<gene>
    <name evidence="1" type="ORF">ACFQMH_41655</name>
</gene>